<sequence length="409" mass="46933">MIAPSFYGLHNMIKAKKYSNFWLKGGRGSTKSSFVSIEIILGIMKDEQANALVLRKVASTLRDSVFDQYIWAIDKLGVSNWWHASYSPLELTYIKTGQKIRFKGADNPRKIKSQKFRTGYIKFKHFEECDEFKGEDEIRSINQSLNRGGSDICTFYSYNPPASPTNWVNKASERAKLRDDTVVSLSTYLTVPKAWLGREFLMDAEQLKKDNLTSYKHEYLGEVTGTGAEVFNNVTLRKISDEELKRFDNIKRGLDFGFARDPLAYVTMHYDKTRRVLYYFDELVKVGLSNAEAVSKIQAKNKDNDYITCDSAEPRTIAEFRSLGLKLLKAKKGKDSRNQGYKWLQGLRAIIIDPVRCPTTAREYTGYHYEKDNQGNFKAIYPDGDDHTLDASRYGLEKNMKKGGYVPWT</sequence>
<evidence type="ECO:0000313" key="3">
    <source>
        <dbReference type="EMBL" id="KRM69235.1"/>
    </source>
</evidence>
<proteinExistence type="predicted"/>
<dbReference type="Pfam" id="PF04466">
    <property type="entry name" value="Terminase_3"/>
    <property type="match status" value="1"/>
</dbReference>
<protein>
    <submittedName>
        <fullName evidence="3">PBSX family phage terminase large subunit</fullName>
    </submittedName>
</protein>
<dbReference type="PANTHER" id="PTHR39184:SF1">
    <property type="entry name" value="PBSX PHAGE TERMINASE LARGE SUBUNIT"/>
    <property type="match status" value="1"/>
</dbReference>
<name>A0A0R2B1I3_9LACO</name>
<evidence type="ECO:0000259" key="2">
    <source>
        <dbReference type="Pfam" id="PF17288"/>
    </source>
</evidence>
<dbReference type="InterPro" id="IPR006437">
    <property type="entry name" value="Phage_terminase_lsu"/>
</dbReference>
<dbReference type="Gene3D" id="3.40.50.300">
    <property type="entry name" value="P-loop containing nucleotide triphosphate hydrolases"/>
    <property type="match status" value="1"/>
</dbReference>
<evidence type="ECO:0000313" key="4">
    <source>
        <dbReference type="Proteomes" id="UP000052012"/>
    </source>
</evidence>
<dbReference type="InterPro" id="IPR035413">
    <property type="entry name" value="Terminase_L_C"/>
</dbReference>
<dbReference type="PANTHER" id="PTHR39184">
    <property type="match status" value="1"/>
</dbReference>
<dbReference type="InterPro" id="IPR035412">
    <property type="entry name" value="Terminase_L_N"/>
</dbReference>
<dbReference type="EMBL" id="AYYQ01000006">
    <property type="protein sequence ID" value="KRM69235.1"/>
    <property type="molecule type" value="Genomic_DNA"/>
</dbReference>
<feature type="domain" description="Phage terminase large subunit N-terminal" evidence="1">
    <location>
        <begin position="23"/>
        <end position="222"/>
    </location>
</feature>
<organism evidence="3 4">
    <name type="scientific">Apilactobacillus ozensis DSM 23829 = JCM 17196</name>
    <dbReference type="NCBI Taxonomy" id="1423781"/>
    <lineage>
        <taxon>Bacteria</taxon>
        <taxon>Bacillati</taxon>
        <taxon>Bacillota</taxon>
        <taxon>Bacilli</taxon>
        <taxon>Lactobacillales</taxon>
        <taxon>Lactobacillaceae</taxon>
        <taxon>Apilactobacillus</taxon>
    </lineage>
</organism>
<comment type="caution">
    <text evidence="3">The sequence shown here is derived from an EMBL/GenBank/DDBJ whole genome shotgun (WGS) entry which is preliminary data.</text>
</comment>
<dbReference type="Gene3D" id="3.30.420.280">
    <property type="match status" value="1"/>
</dbReference>
<feature type="domain" description="Phage terminase large subunit C-terminal" evidence="2">
    <location>
        <begin position="255"/>
        <end position="397"/>
    </location>
</feature>
<dbReference type="PATRIC" id="fig|1423781.4.peg.297"/>
<dbReference type="InterPro" id="IPR027417">
    <property type="entry name" value="P-loop_NTPase"/>
</dbReference>
<keyword evidence="4" id="KW-1185">Reference proteome</keyword>
<dbReference type="AlphaFoldDB" id="A0A0R2B1I3"/>
<dbReference type="InterPro" id="IPR052380">
    <property type="entry name" value="Viral_DNA_packaging_terminase"/>
</dbReference>
<reference evidence="3 4" key="1">
    <citation type="journal article" date="2015" name="Genome Announc.">
        <title>Expanding the biotechnology potential of lactobacilli through comparative genomics of 213 strains and associated genera.</title>
        <authorList>
            <person name="Sun Z."/>
            <person name="Harris H.M."/>
            <person name="McCann A."/>
            <person name="Guo C."/>
            <person name="Argimon S."/>
            <person name="Zhang W."/>
            <person name="Yang X."/>
            <person name="Jeffery I.B."/>
            <person name="Cooney J.C."/>
            <person name="Kagawa T.F."/>
            <person name="Liu W."/>
            <person name="Song Y."/>
            <person name="Salvetti E."/>
            <person name="Wrobel A."/>
            <person name="Rasinkangas P."/>
            <person name="Parkhill J."/>
            <person name="Rea M.C."/>
            <person name="O'Sullivan O."/>
            <person name="Ritari J."/>
            <person name="Douillard F.P."/>
            <person name="Paul Ross R."/>
            <person name="Yang R."/>
            <person name="Briner A.E."/>
            <person name="Felis G.E."/>
            <person name="de Vos W.M."/>
            <person name="Barrangou R."/>
            <person name="Klaenhammer T.R."/>
            <person name="Caufield P.W."/>
            <person name="Cui Y."/>
            <person name="Zhang H."/>
            <person name="O'Toole P.W."/>
        </authorList>
    </citation>
    <scope>NUCLEOTIDE SEQUENCE [LARGE SCALE GENOMIC DNA]</scope>
    <source>
        <strain evidence="3 4">DSM 23829</strain>
    </source>
</reference>
<dbReference type="Proteomes" id="UP000052012">
    <property type="component" value="Unassembled WGS sequence"/>
</dbReference>
<evidence type="ECO:0000259" key="1">
    <source>
        <dbReference type="Pfam" id="PF04466"/>
    </source>
</evidence>
<dbReference type="NCBIfam" id="TIGR01547">
    <property type="entry name" value="phage_term_2"/>
    <property type="match status" value="1"/>
</dbReference>
<dbReference type="Pfam" id="PF17288">
    <property type="entry name" value="Terminase_3C"/>
    <property type="match status" value="1"/>
</dbReference>
<dbReference type="STRING" id="1423781.FD06_GL000294"/>
<gene>
    <name evidence="3" type="ORF">FD06_GL000294</name>
</gene>
<accession>A0A0R2B1I3</accession>